<organism evidence="1 2">
    <name type="scientific">Acinetobacter lwoffii</name>
    <dbReference type="NCBI Taxonomy" id="28090"/>
    <lineage>
        <taxon>Bacteria</taxon>
        <taxon>Pseudomonadati</taxon>
        <taxon>Pseudomonadota</taxon>
        <taxon>Gammaproteobacteria</taxon>
        <taxon>Moraxellales</taxon>
        <taxon>Moraxellaceae</taxon>
        <taxon>Acinetobacter</taxon>
    </lineage>
</organism>
<gene>
    <name evidence="1" type="ORF">K8V79_08695</name>
</gene>
<dbReference type="AlphaFoldDB" id="A0A9D2UTE4"/>
<evidence type="ECO:0008006" key="3">
    <source>
        <dbReference type="Google" id="ProtNLM"/>
    </source>
</evidence>
<sequence>MFGTRFVKQLWLMLLMVFAIGWSGVSVASTKTMHLISPAETTTHTMPMAANHEFLDSAHEPHTFASSHCDSGIATHQDCLDCGYSACQSLITGLNMHPPELHSFNIQFAEKTALPIYSAQHLAGYWQEILRPPKA</sequence>
<accession>A0A9D2UTE4</accession>
<reference evidence="1" key="1">
    <citation type="journal article" date="2021" name="PeerJ">
        <title>Extensive microbial diversity within the chicken gut microbiome revealed by metagenomics and culture.</title>
        <authorList>
            <person name="Gilroy R."/>
            <person name="Ravi A."/>
            <person name="Getino M."/>
            <person name="Pursley I."/>
            <person name="Horton D.L."/>
            <person name="Alikhan N.F."/>
            <person name="Baker D."/>
            <person name="Gharbi K."/>
            <person name="Hall N."/>
            <person name="Watson M."/>
            <person name="Adriaenssens E.M."/>
            <person name="Foster-Nyarko E."/>
            <person name="Jarju S."/>
            <person name="Secka A."/>
            <person name="Antonio M."/>
            <person name="Oren A."/>
            <person name="Chaudhuri R.R."/>
            <person name="La Ragione R."/>
            <person name="Hildebrand F."/>
            <person name="Pallen M.J."/>
        </authorList>
    </citation>
    <scope>NUCLEOTIDE SEQUENCE</scope>
    <source>
        <strain evidence="1">CHK135-1449</strain>
    </source>
</reference>
<proteinExistence type="predicted"/>
<evidence type="ECO:0000313" key="1">
    <source>
        <dbReference type="EMBL" id="HJF28302.1"/>
    </source>
</evidence>
<dbReference type="Proteomes" id="UP000787156">
    <property type="component" value="Unassembled WGS sequence"/>
</dbReference>
<reference evidence="1" key="2">
    <citation type="submission" date="2021-09" db="EMBL/GenBank/DDBJ databases">
        <authorList>
            <person name="Gilroy R."/>
        </authorList>
    </citation>
    <scope>NUCLEOTIDE SEQUENCE</scope>
    <source>
        <strain evidence="1">CHK135-1449</strain>
    </source>
</reference>
<evidence type="ECO:0000313" key="2">
    <source>
        <dbReference type="Proteomes" id="UP000787156"/>
    </source>
</evidence>
<comment type="caution">
    <text evidence="1">The sequence shown here is derived from an EMBL/GenBank/DDBJ whole genome shotgun (WGS) entry which is preliminary data.</text>
</comment>
<name>A0A9D2UTE4_ACILW</name>
<protein>
    <recommendedName>
        <fullName evidence="3">DUF2946 domain-containing protein</fullName>
    </recommendedName>
</protein>
<dbReference type="EMBL" id="DYWX01000093">
    <property type="protein sequence ID" value="HJF28302.1"/>
    <property type="molecule type" value="Genomic_DNA"/>
</dbReference>